<evidence type="ECO:0008006" key="5">
    <source>
        <dbReference type="Google" id="ProtNLM"/>
    </source>
</evidence>
<name>A0A8R1EHD5_CAEJA</name>
<protein>
    <recommendedName>
        <fullName evidence="5">Tyr recombinase domain-containing protein</fullName>
    </recommendedName>
</protein>
<reference evidence="4" key="1">
    <citation type="submission" date="2010-08" db="EMBL/GenBank/DDBJ databases">
        <authorList>
            <consortium name="Caenorhabditis japonica Sequencing Consortium"/>
            <person name="Wilson R.K."/>
        </authorList>
    </citation>
    <scope>NUCLEOTIDE SEQUENCE [LARGE SCALE GENOMIC DNA]</scope>
    <source>
        <strain evidence="4">DF5081</strain>
    </source>
</reference>
<dbReference type="PANTHER" id="PTHR33435">
    <property type="entry name" value="PROTEIN CBG21870-RELATED"/>
    <property type="match status" value="1"/>
</dbReference>
<dbReference type="AlphaFoldDB" id="A0A8R1EHD5"/>
<feature type="region of interest" description="Disordered" evidence="2">
    <location>
        <begin position="374"/>
        <end position="400"/>
    </location>
</feature>
<dbReference type="SUPFAM" id="SSF56349">
    <property type="entry name" value="DNA breaking-rejoining enzymes"/>
    <property type="match status" value="1"/>
</dbReference>
<reference evidence="3" key="2">
    <citation type="submission" date="2022-06" db="UniProtKB">
        <authorList>
            <consortium name="EnsemblMetazoa"/>
        </authorList>
    </citation>
    <scope>IDENTIFICATION</scope>
    <source>
        <strain evidence="3">DF5081</strain>
    </source>
</reference>
<keyword evidence="1" id="KW-0233">DNA recombination</keyword>
<dbReference type="GO" id="GO:0003677">
    <property type="term" value="F:DNA binding"/>
    <property type="evidence" value="ECO:0007669"/>
    <property type="project" value="InterPro"/>
</dbReference>
<feature type="compositionally biased region" description="Basic and acidic residues" evidence="2">
    <location>
        <begin position="381"/>
        <end position="400"/>
    </location>
</feature>
<dbReference type="Proteomes" id="UP000005237">
    <property type="component" value="Unassembled WGS sequence"/>
</dbReference>
<evidence type="ECO:0000256" key="2">
    <source>
        <dbReference type="SAM" id="MobiDB-lite"/>
    </source>
</evidence>
<dbReference type="InterPro" id="IPR013762">
    <property type="entry name" value="Integrase-like_cat_sf"/>
</dbReference>
<dbReference type="EnsemblMetazoa" id="CJA33729c.1">
    <property type="protein sequence ID" value="CJA33729c.1"/>
    <property type="gene ID" value="WBGene00209576"/>
</dbReference>
<keyword evidence="4" id="KW-1185">Reference proteome</keyword>
<dbReference type="GO" id="GO:0015074">
    <property type="term" value="P:DNA integration"/>
    <property type="evidence" value="ECO:0007669"/>
    <property type="project" value="InterPro"/>
</dbReference>
<evidence type="ECO:0000313" key="3">
    <source>
        <dbReference type="EnsemblMetazoa" id="CJA33729c.1"/>
    </source>
</evidence>
<dbReference type="InterPro" id="IPR011010">
    <property type="entry name" value="DNA_brk_join_enz"/>
</dbReference>
<dbReference type="PANTHER" id="PTHR33435:SF3">
    <property type="entry name" value="PROTEIN CBG21870"/>
    <property type="match status" value="1"/>
</dbReference>
<proteinExistence type="predicted"/>
<evidence type="ECO:0000256" key="1">
    <source>
        <dbReference type="ARBA" id="ARBA00023172"/>
    </source>
</evidence>
<sequence>MVDISYNGQLPNKRGFILHNVKKIPRALHEGHVDPYKIRYVSILPRIHAPPIYIPSSPTPAWIHGDPRQNNPRSLHGGAWIYIGSYMDPFHVPSVSDPFWHYLPPPFLKLPPTIPREKKEVKAQKIPFTEGEKRAFLDKISQVAEQGGIPHLVDILERAPMRARAISTAKAYLSECNRRWLWSDGKRMLVGGTGEQRFLLFLAERSLEVGSSALAKAVAAFQLSNSTLSPFAAQLSSDIIKSRKKSEIFHRIQPKKVSEDVVLKIIELVTDERKSERDTLLVAISWYALLRAEEAANLQWQDIGGHRGTLKVTVRQAKNDQLALGRSTFVECKEGSLLDCLLKRWEAKETRNPIKSKYLTDAPAAQGIVEEIAEESGNELTTREEAGATPERELNHINYN</sequence>
<organism evidence="3 4">
    <name type="scientific">Caenorhabditis japonica</name>
    <dbReference type="NCBI Taxonomy" id="281687"/>
    <lineage>
        <taxon>Eukaryota</taxon>
        <taxon>Metazoa</taxon>
        <taxon>Ecdysozoa</taxon>
        <taxon>Nematoda</taxon>
        <taxon>Chromadorea</taxon>
        <taxon>Rhabditida</taxon>
        <taxon>Rhabditina</taxon>
        <taxon>Rhabditomorpha</taxon>
        <taxon>Rhabditoidea</taxon>
        <taxon>Rhabditidae</taxon>
        <taxon>Peloderinae</taxon>
        <taxon>Caenorhabditis</taxon>
    </lineage>
</organism>
<dbReference type="Gene3D" id="1.10.443.10">
    <property type="entry name" value="Intergrase catalytic core"/>
    <property type="match status" value="1"/>
</dbReference>
<accession>A0A8R1EHD5</accession>
<dbReference type="GO" id="GO:0006310">
    <property type="term" value="P:DNA recombination"/>
    <property type="evidence" value="ECO:0007669"/>
    <property type="project" value="UniProtKB-KW"/>
</dbReference>
<evidence type="ECO:0000313" key="4">
    <source>
        <dbReference type="Proteomes" id="UP000005237"/>
    </source>
</evidence>